<evidence type="ECO:0000256" key="11">
    <source>
        <dbReference type="ARBA" id="ARBA00023242"/>
    </source>
</evidence>
<keyword evidence="14" id="KW-0158">Chromosome</keyword>
<evidence type="ECO:0000256" key="7">
    <source>
        <dbReference type="ARBA" id="ARBA00022741"/>
    </source>
</evidence>
<dbReference type="SUPFAM" id="SSF56112">
    <property type="entry name" value="Protein kinase-like (PK-like)"/>
    <property type="match status" value="1"/>
</dbReference>
<keyword evidence="14" id="KW-0156">Chromatin regulator</keyword>
<name>B6K2S2_SCHJY</name>
<evidence type="ECO:0000256" key="3">
    <source>
        <dbReference type="ARBA" id="ARBA00012513"/>
    </source>
</evidence>
<dbReference type="GO" id="GO:0000723">
    <property type="term" value="P:telomere maintenance"/>
    <property type="evidence" value="ECO:0000318"/>
    <property type="project" value="GO_Central"/>
</dbReference>
<dbReference type="HOGENOM" id="CLU_226973_0_0_1"/>
<dbReference type="InterPro" id="IPR014009">
    <property type="entry name" value="PIK_FAT"/>
</dbReference>
<dbReference type="GeneID" id="7052236"/>
<dbReference type="SMART" id="SM01343">
    <property type="entry name" value="FATC"/>
    <property type="match status" value="1"/>
</dbReference>
<keyword evidence="10 14" id="KW-0067">ATP-binding</keyword>
<evidence type="ECO:0000259" key="16">
    <source>
        <dbReference type="PROSITE" id="PS51189"/>
    </source>
</evidence>
<gene>
    <name evidence="19" type="primary">tel1</name>
    <name evidence="18" type="ORF">SJAG_03720</name>
</gene>
<dbReference type="InterPro" id="IPR000403">
    <property type="entry name" value="PI3/4_kinase_cat_dom"/>
</dbReference>
<evidence type="ECO:0000259" key="17">
    <source>
        <dbReference type="PROSITE" id="PS51190"/>
    </source>
</evidence>
<dbReference type="Pfam" id="PF11640">
    <property type="entry name" value="TAN"/>
    <property type="match status" value="1"/>
</dbReference>
<dbReference type="InterPro" id="IPR003152">
    <property type="entry name" value="FATC_dom"/>
</dbReference>
<dbReference type="CDD" id="cd05171">
    <property type="entry name" value="PIKKc_ATM"/>
    <property type="match status" value="1"/>
</dbReference>
<accession>B6K2S2</accession>
<evidence type="ECO:0000256" key="2">
    <source>
        <dbReference type="ARBA" id="ARBA00010769"/>
    </source>
</evidence>
<dbReference type="OMA" id="CGWSAFQ"/>
<evidence type="ECO:0000256" key="5">
    <source>
        <dbReference type="ARBA" id="ARBA00022527"/>
    </source>
</evidence>
<comment type="catalytic activity">
    <reaction evidence="12 14">
        <text>L-threonyl-[protein] + ATP = O-phospho-L-threonyl-[protein] + ADP + H(+)</text>
        <dbReference type="Rhea" id="RHEA:46608"/>
        <dbReference type="Rhea" id="RHEA-COMP:11060"/>
        <dbReference type="Rhea" id="RHEA-COMP:11605"/>
        <dbReference type="ChEBI" id="CHEBI:15378"/>
        <dbReference type="ChEBI" id="CHEBI:30013"/>
        <dbReference type="ChEBI" id="CHEBI:30616"/>
        <dbReference type="ChEBI" id="CHEBI:61977"/>
        <dbReference type="ChEBI" id="CHEBI:456216"/>
        <dbReference type="EC" id="2.7.11.1"/>
    </reaction>
</comment>
<comment type="function">
    <text evidence="14">Serine/threonine protein kinase which activates checkpoint signaling upon genotoxic stresses such as ionizing radiation (IR), ultraviolet light (UV), or DNA replication stalling, thereby acting as a DNA damage sensor. Recognizes the substrate consensus sequence [ST]-Q. Phosphorylates histone H2A to form H2AS128ph (gamma-H2A) at sites of DNA damage, involved in the regulation of DNA damage response mechanism. Required for the control of telomere length and genome stability.</text>
</comment>
<dbReference type="JaponicusDB" id="SJAG_03720">
    <property type="gene designation" value="tel1"/>
</dbReference>
<keyword evidence="9 14" id="KW-0418">Kinase</keyword>
<dbReference type="Gene3D" id="3.30.1010.10">
    <property type="entry name" value="Phosphatidylinositol 3-kinase Catalytic Subunit, Chain A, domain 4"/>
    <property type="match status" value="1"/>
</dbReference>
<dbReference type="Gene3D" id="1.10.1070.11">
    <property type="entry name" value="Phosphatidylinositol 3-/4-kinase, catalytic domain"/>
    <property type="match status" value="1"/>
</dbReference>
<dbReference type="RefSeq" id="XP_002174855.1">
    <property type="nucleotide sequence ID" value="XM_002174819.2"/>
</dbReference>
<dbReference type="GO" id="GO:0005524">
    <property type="term" value="F:ATP binding"/>
    <property type="evidence" value="ECO:0007669"/>
    <property type="project" value="UniProtKB-KW"/>
</dbReference>
<evidence type="ECO:0000313" key="18">
    <source>
        <dbReference type="EMBL" id="EEB08562.1"/>
    </source>
</evidence>
<evidence type="ECO:0000256" key="9">
    <source>
        <dbReference type="ARBA" id="ARBA00022777"/>
    </source>
</evidence>
<evidence type="ECO:0000256" key="1">
    <source>
        <dbReference type="ARBA" id="ARBA00004123"/>
    </source>
</evidence>
<comment type="similarity">
    <text evidence="2 14">Belongs to the PI3/PI4-kinase family. ATM subfamily.</text>
</comment>
<dbReference type="InterPro" id="IPR011009">
    <property type="entry name" value="Kinase-like_dom_sf"/>
</dbReference>
<evidence type="ECO:0000256" key="8">
    <source>
        <dbReference type="ARBA" id="ARBA00022763"/>
    </source>
</evidence>
<dbReference type="OrthoDB" id="381190at2759"/>
<dbReference type="PROSITE" id="PS50290">
    <property type="entry name" value="PI3_4_KINASE_3"/>
    <property type="match status" value="1"/>
</dbReference>
<dbReference type="EMBL" id="KE651167">
    <property type="protein sequence ID" value="EEB08562.1"/>
    <property type="molecule type" value="Genomic_DNA"/>
</dbReference>
<dbReference type="eggNOG" id="KOG0892">
    <property type="taxonomic scope" value="Eukaryota"/>
</dbReference>
<keyword evidence="6 14" id="KW-0808">Transferase</keyword>
<keyword evidence="5 14" id="KW-0723">Serine/threonine-protein kinase</keyword>
<evidence type="ECO:0000256" key="12">
    <source>
        <dbReference type="ARBA" id="ARBA00047899"/>
    </source>
</evidence>
<dbReference type="GO" id="GO:0006302">
    <property type="term" value="P:double-strand break repair"/>
    <property type="evidence" value="ECO:0000318"/>
    <property type="project" value="GO_Central"/>
</dbReference>
<dbReference type="GO" id="GO:0106310">
    <property type="term" value="F:protein serine kinase activity"/>
    <property type="evidence" value="ECO:0007669"/>
    <property type="project" value="RHEA"/>
</dbReference>
<dbReference type="SMART" id="SM00146">
    <property type="entry name" value="PI3Kc"/>
    <property type="match status" value="1"/>
</dbReference>
<dbReference type="GO" id="GO:0004674">
    <property type="term" value="F:protein serine/threonine kinase activity"/>
    <property type="evidence" value="ECO:0000318"/>
    <property type="project" value="GO_Central"/>
</dbReference>
<dbReference type="GO" id="GO:0005634">
    <property type="term" value="C:nucleus"/>
    <property type="evidence" value="ECO:0000318"/>
    <property type="project" value="GO_Central"/>
</dbReference>
<keyword evidence="11 14" id="KW-0539">Nucleus</keyword>
<keyword evidence="20" id="KW-1185">Reference proteome</keyword>
<feature type="domain" description="FATC" evidence="17">
    <location>
        <begin position="2740"/>
        <end position="2772"/>
    </location>
</feature>
<dbReference type="GO" id="GO:0006325">
    <property type="term" value="P:chromatin organization"/>
    <property type="evidence" value="ECO:0007669"/>
    <property type="project" value="UniProtKB-KW"/>
</dbReference>
<dbReference type="PROSITE" id="PS51190">
    <property type="entry name" value="FATC"/>
    <property type="match status" value="1"/>
</dbReference>
<dbReference type="InterPro" id="IPR044107">
    <property type="entry name" value="PIKKc_ATM"/>
</dbReference>
<feature type="domain" description="PI3K/PI4K catalytic" evidence="15">
    <location>
        <begin position="2412"/>
        <end position="2724"/>
    </location>
</feature>
<dbReference type="PROSITE" id="PS00915">
    <property type="entry name" value="PI3_4_KINASE_1"/>
    <property type="match status" value="1"/>
</dbReference>
<dbReference type="Proteomes" id="UP000001744">
    <property type="component" value="Unassembled WGS sequence"/>
</dbReference>
<dbReference type="InterPro" id="IPR038980">
    <property type="entry name" value="ATM_plant"/>
</dbReference>
<dbReference type="PANTHER" id="PTHR37079:SF4">
    <property type="entry name" value="SERINE_THREONINE-PROTEIN KINASE ATM"/>
    <property type="match status" value="1"/>
</dbReference>
<evidence type="ECO:0000256" key="6">
    <source>
        <dbReference type="ARBA" id="ARBA00022679"/>
    </source>
</evidence>
<dbReference type="InterPro" id="IPR018936">
    <property type="entry name" value="PI3/4_kinase_CS"/>
</dbReference>
<dbReference type="GO" id="GO:0000781">
    <property type="term" value="C:chromosome, telomeric region"/>
    <property type="evidence" value="ECO:0007669"/>
    <property type="project" value="UniProtKB-SubCell"/>
</dbReference>
<evidence type="ECO:0000313" key="19">
    <source>
        <dbReference type="JaponicusDB" id="SJAG_03720"/>
    </source>
</evidence>
<keyword evidence="8 14" id="KW-0227">DNA damage</keyword>
<dbReference type="PANTHER" id="PTHR37079">
    <property type="entry name" value="SERINE/THREONINE-PROTEIN KINASE ATM"/>
    <property type="match status" value="1"/>
</dbReference>
<dbReference type="PROSITE" id="PS51189">
    <property type="entry name" value="FAT"/>
    <property type="match status" value="1"/>
</dbReference>
<dbReference type="PROSITE" id="PS00916">
    <property type="entry name" value="PI3_4_KINASE_2"/>
    <property type="match status" value="1"/>
</dbReference>
<dbReference type="STRING" id="402676.B6K2S2"/>
<comment type="subcellular location">
    <subcellularLocation>
        <location evidence="14">Chromosome</location>
        <location evidence="14">Telomere</location>
    </subcellularLocation>
    <subcellularLocation>
        <location evidence="1 14">Nucleus</location>
    </subcellularLocation>
</comment>
<evidence type="ECO:0000256" key="4">
    <source>
        <dbReference type="ARBA" id="ARBA00014619"/>
    </source>
</evidence>
<dbReference type="InterPro" id="IPR036940">
    <property type="entry name" value="PI3/4_kinase_cat_sf"/>
</dbReference>
<dbReference type="EC" id="2.7.11.1" evidence="3 14"/>
<proteinExistence type="inferred from homology"/>
<dbReference type="GO" id="GO:0005694">
    <property type="term" value="C:chromosome"/>
    <property type="evidence" value="ECO:0000318"/>
    <property type="project" value="GO_Central"/>
</dbReference>
<keyword evidence="7 14" id="KW-0547">Nucleotide-binding</keyword>
<evidence type="ECO:0000256" key="10">
    <source>
        <dbReference type="ARBA" id="ARBA00022840"/>
    </source>
</evidence>
<evidence type="ECO:0000256" key="14">
    <source>
        <dbReference type="RuleBase" id="RU365027"/>
    </source>
</evidence>
<evidence type="ECO:0000256" key="13">
    <source>
        <dbReference type="ARBA" id="ARBA00048679"/>
    </source>
</evidence>
<dbReference type="Pfam" id="PF00454">
    <property type="entry name" value="PI3_PI4_kinase"/>
    <property type="match status" value="1"/>
</dbReference>
<dbReference type="SMART" id="SM01342">
    <property type="entry name" value="TAN"/>
    <property type="match status" value="1"/>
</dbReference>
<feature type="domain" description="FAT" evidence="16">
    <location>
        <begin position="1741"/>
        <end position="2310"/>
    </location>
</feature>
<dbReference type="Pfam" id="PF02260">
    <property type="entry name" value="FATC"/>
    <property type="match status" value="1"/>
</dbReference>
<sequence>MVSIQEITNKLYSSKSKPRTDALSELRDLGSFLRKEKLNFEGYKSLFDALIHACHFEKEALQHALKKKLKNSELISERLQRTTSCLRFVIEACLLNLEEHEVLYLIPALKQLCYYSSGALCVDVTLDVAKCLQTLVSFKPHIQHLTFPVWENLVITSCDIVEELINEDQPRNTFFSEELNSEDSSRLRLRQETFEFIVLLKKLLSWFAAPIVLVRDRLHNLLSFFFKSYPSMTNGHIYALDILHVIIRYSVTTTGFSETTVKYVQMCMKLFVRLQSPKRLNLQDKLIPSLALSFPIWSRPSFWQKLGASGEELCTMLFNELRNQLNGRLGPLPMHCFLYQVVDSVAIETLYRPQDVIFYTIKRSFSLVHYLYYFFLAHICIQHDTVFRSQLLDESPTRKRTKVSVNFEELIGACHDNGSSNNLINLQLVSFVCLFSTHLTSDVIHKSLLISKRLCDGEGSFGYWSLFLTSAILHNQHYFQYLQTDEKKQVLSISTSFISHPNVRYLACYILGYSFTNALLPFPSLIPYVKEQLSFIKTTPLIPVTETIYYWKCLYAILAENNYINVLDFEVLFSKWLRSTLLDLIIKQENFLFVDDVSIFKMMLELFSEMYNFNCSIICKEAHTSTESDLNILYELRTFVYTDFKFKQYHEQKKSFTKESTNVDYRLCFPTDLLVKLVCELFRFLEQVEDSFFANKELRLRKIQFKQLNHIYFLLCILGLADNDSFLNRLTSELKKITERLQSLLSNYTEYVSQVLPIAFNFASCEITKRNGEKVNTLNALSEKNAAIGTLVCAYLKSIFSAYWDSYILKVQDESAAIDEFSMTDASNPWKTKDLAKPDILQMHTLDKVFLGLQKLFVKASICSEQDLKSFLQMLPVEQYFSHSKYISQLVSSLARESAALYADLIVYYAQTILTKYKYERDEIYLTTFLCILEETLPFISALDERGKGLLTKIYQFVYKVCIVNRYASCNFRQVFLEFTADCLRLRNAAFIPEQIFIAIKVMFNTELHVSFLAASVCSQIPATLPSDSPINSGFKTEIIEYYLSLKEQSLTLVHVFLFANIFSHCHKYKVEALYLLLRCGQSIELRSFVLSFFRSLMKENRSILKCFNFYMSSLIDLFITYDLNSVPDDFFSFPYKTLYADAISFIKDNLPSLALTLLKKNERSLFILNCKRVQIESDDVYYTLKPILNLEQSINSCVLDGTDLEIQYSSPNEFITVLDYALTKLSLIIGRRADLLCEPVASIGLTQILCFLDKFENEESATERSEATFLLSFVNQQLSVLELKHDNRMPTLYLLVNKVTAKVANTFDEDAAFSCALQLCVVLSQCKWAYENLYFCKSTLILLLKLYDEPGLKHLVLGCIRFILSNVSDIITKEIEFSVCFLMLLFKTLTIENEEKWKDCSKKLLLWFSGKVENEYTSIFPCSVAIFIKCYYYNCIQQQTTIEVWESAIRYLISSPTLIENIIEWPGLPESVWGFLHRCPYSNIFVTLEKSFSFNRKFGEIDFIDSSIRSFFSKTLGQSFLYELRVNGHLPKEHDKCHKLATIDESFLEKRQQIQYLIVHYILTQKNTFDPVQTLQLENIIRRTIASDPDKLYIKILDSDTYSCLCSKDTTDLYLSFDAGYDDRSMFANWLKLIYETILKKIEDVAFVNAMRDLLHSFKNLANHLLKYVCHLALLYEEYHGNDNEVRTALEELFNEALATSRGSERETVLDVVSYLRMNNRIVERRPFFRNLWLDLDFFSASQAAFELGRLEEGFLYLSTAHSKSSPNPHLFKSELLKFVNHLPDPDVYYGVEREVGFTNILESNLREKNLQNVVSLADSLALSCLAETNKLQSLMAEGLHFMGFSFLNNYFLEGLHKDQLLNDNSSEFYSSFWRMQRWDLPASSELCTPDALLFSCFQKLHLRKQISTTKLIVPPKISCNMSEKKLVFFAQLSEIEQVLVNNQQPSRIIRENHTDISCQELDILEIAEPVFSCQRVVLNILSSCNPTPQVDKCNLSKNHLNALLNITQQYMALGAYQLALSSIIECNSLYRKYSLSDEALSLQIVFRTSQVLWEKGEKLQAIKMLRGKLSTSQSLCKNSSVMFSVLGRWLSETRSEKTSTILKHYFEKSISTVDGASAIEKAEVFITYAKFCDLQAENSEIDENLRQMEAILSQKHSDIQSISEEAKQTSVRSNAYEVLRRHLQKEIAAYTNDKKEYENLLSHQKLLLKKSTVNYLKALSLGEESETILARFCTLWFSQTESVALNEELYFLLNSFPLQKFICVYYQLAARIEKSESMFQKSLQMLCEKVAGQHPYHVLHVLYALAITTNRGQQTSHSEREAVVSKLIAKLEQEGQNKQLVQKLLRCYDAYVKLASWSPRLTKSKIPLAHAPVKDVFLNDIPSWKVASVTSKIPVSIDGDYSAIPVVESFEPVIDIASGINAPKVLTFRVSDGLTLKQLVKGGNDDLRQDAVMEQVFGQINGLMKRHRATRIRNLQMRTYKVIPLAPKTGIIEWVSNTIPLAVYLEPAHQQYYSDDWTVSKCRKLISEKQTEDNETRRKVFDMVCRHYHPVLRYFFFENFIEPKIWFRNQTRYSRSTAVSSVLGYVLGLGDRHGHNILLDISTGEAIHIDLGIAFEQGKKLPIPEIVPFRLTRDIVDGMGVTNIEGVFRKCMQLTLEVLRKEADSALAILGVLRYDPLFSWLLSPLTRQKKIKLMSTRDIKEKEDNGAGKSGKRTSAFGTHGVEAERALLKVRQKLSSVLSEEAHVNELINEARDPSKLALMFCGWSAFQ</sequence>
<dbReference type="GO" id="GO:0000077">
    <property type="term" value="P:DNA damage checkpoint signaling"/>
    <property type="evidence" value="ECO:0000318"/>
    <property type="project" value="GO_Central"/>
</dbReference>
<dbReference type="InterPro" id="IPR021668">
    <property type="entry name" value="TAN"/>
</dbReference>
<reference evidence="18 20" key="1">
    <citation type="journal article" date="2011" name="Science">
        <title>Comparative functional genomics of the fission yeasts.</title>
        <authorList>
            <person name="Rhind N."/>
            <person name="Chen Z."/>
            <person name="Yassour M."/>
            <person name="Thompson D.A."/>
            <person name="Haas B.J."/>
            <person name="Habib N."/>
            <person name="Wapinski I."/>
            <person name="Roy S."/>
            <person name="Lin M.F."/>
            <person name="Heiman D.I."/>
            <person name="Young S.K."/>
            <person name="Furuya K."/>
            <person name="Guo Y."/>
            <person name="Pidoux A."/>
            <person name="Chen H.M."/>
            <person name="Robbertse B."/>
            <person name="Goldberg J.M."/>
            <person name="Aoki K."/>
            <person name="Bayne E.H."/>
            <person name="Berlin A.M."/>
            <person name="Desjardins C.A."/>
            <person name="Dobbs E."/>
            <person name="Dukaj L."/>
            <person name="Fan L."/>
            <person name="FitzGerald M.G."/>
            <person name="French C."/>
            <person name="Gujja S."/>
            <person name="Hansen K."/>
            <person name="Keifenheim D."/>
            <person name="Levin J.Z."/>
            <person name="Mosher R.A."/>
            <person name="Mueller C.A."/>
            <person name="Pfiffner J."/>
            <person name="Priest M."/>
            <person name="Russ C."/>
            <person name="Smialowska A."/>
            <person name="Swoboda P."/>
            <person name="Sykes S.M."/>
            <person name="Vaughn M."/>
            <person name="Vengrova S."/>
            <person name="Yoder R."/>
            <person name="Zeng Q."/>
            <person name="Allshire R."/>
            <person name="Baulcombe D."/>
            <person name="Birren B.W."/>
            <person name="Brown W."/>
            <person name="Ekwall K."/>
            <person name="Kellis M."/>
            <person name="Leatherwood J."/>
            <person name="Levin H."/>
            <person name="Margalit H."/>
            <person name="Martienssen R."/>
            <person name="Nieduszynski C.A."/>
            <person name="Spatafora J.W."/>
            <person name="Friedman N."/>
            <person name="Dalgaard J.Z."/>
            <person name="Baumann P."/>
            <person name="Niki H."/>
            <person name="Regev A."/>
            <person name="Nusbaum C."/>
        </authorList>
    </citation>
    <scope>NUCLEOTIDE SEQUENCE [LARGE SCALE GENOMIC DNA]</scope>
    <source>
        <strain evidence="20">yFS275 / FY16936</strain>
    </source>
</reference>
<evidence type="ECO:0000259" key="15">
    <source>
        <dbReference type="PROSITE" id="PS50290"/>
    </source>
</evidence>
<protein>
    <recommendedName>
        <fullName evidence="4 14">Serine/threonine-protein kinase Tel1</fullName>
        <ecNumber evidence="3 14">2.7.11.1</ecNumber>
    </recommendedName>
</protein>
<evidence type="ECO:0000313" key="20">
    <source>
        <dbReference type="Proteomes" id="UP000001744"/>
    </source>
</evidence>
<comment type="catalytic activity">
    <reaction evidence="13">
        <text>L-seryl-[protein] + ATP = O-phospho-L-seryl-[protein] + ADP + H(+)</text>
        <dbReference type="Rhea" id="RHEA:17989"/>
        <dbReference type="Rhea" id="RHEA-COMP:9863"/>
        <dbReference type="Rhea" id="RHEA-COMP:11604"/>
        <dbReference type="ChEBI" id="CHEBI:15378"/>
        <dbReference type="ChEBI" id="CHEBI:29999"/>
        <dbReference type="ChEBI" id="CHEBI:30616"/>
        <dbReference type="ChEBI" id="CHEBI:83421"/>
        <dbReference type="ChEBI" id="CHEBI:456216"/>
        <dbReference type="EC" id="2.7.11.1"/>
    </reaction>
</comment>
<keyword evidence="14" id="KW-0779">Telomere</keyword>
<organism evidence="18 20">
    <name type="scientific">Schizosaccharomyces japonicus (strain yFS275 / FY16936)</name>
    <name type="common">Fission yeast</name>
    <dbReference type="NCBI Taxonomy" id="402676"/>
    <lineage>
        <taxon>Eukaryota</taxon>
        <taxon>Fungi</taxon>
        <taxon>Dikarya</taxon>
        <taxon>Ascomycota</taxon>
        <taxon>Taphrinomycotina</taxon>
        <taxon>Schizosaccharomycetes</taxon>
        <taxon>Schizosaccharomycetales</taxon>
        <taxon>Schizosaccharomycetaceae</taxon>
        <taxon>Schizosaccharomyces</taxon>
    </lineage>
</organism>
<dbReference type="VEuPathDB" id="FungiDB:SJAG_03720"/>